<dbReference type="GO" id="GO:0004222">
    <property type="term" value="F:metalloendopeptidase activity"/>
    <property type="evidence" value="ECO:0007669"/>
    <property type="project" value="InterPro"/>
</dbReference>
<feature type="domain" description="Peptidase M16 C-terminal" evidence="4">
    <location>
        <begin position="181"/>
        <end position="357"/>
    </location>
</feature>
<reference evidence="5 6" key="2">
    <citation type="submission" date="2018-03" db="EMBL/GenBank/DDBJ databases">
        <title>The ancient ancestry and fast evolution of plastids.</title>
        <authorList>
            <person name="Moore K.R."/>
            <person name="Magnabosco C."/>
            <person name="Momper L."/>
            <person name="Gold D.A."/>
            <person name="Bosak T."/>
            <person name="Fournier G.P."/>
        </authorList>
    </citation>
    <scope>NUCLEOTIDE SEQUENCE [LARGE SCALE GENOMIC DNA]</scope>
    <source>
        <strain evidence="5 6">CCAP 1448/3</strain>
    </source>
</reference>
<dbReference type="PROSITE" id="PS00143">
    <property type="entry name" value="INSULINASE"/>
    <property type="match status" value="1"/>
</dbReference>
<dbReference type="GO" id="GO:0006508">
    <property type="term" value="P:proteolysis"/>
    <property type="evidence" value="ECO:0007669"/>
    <property type="project" value="InterPro"/>
</dbReference>
<dbReference type="SUPFAM" id="SSF63411">
    <property type="entry name" value="LuxS/MPP-like metallohydrolase"/>
    <property type="match status" value="2"/>
</dbReference>
<dbReference type="OrthoDB" id="9811314at2"/>
<dbReference type="Proteomes" id="UP000238762">
    <property type="component" value="Unassembled WGS sequence"/>
</dbReference>
<evidence type="ECO:0000256" key="1">
    <source>
        <dbReference type="ARBA" id="ARBA00007261"/>
    </source>
</evidence>
<organism evidence="5 6">
    <name type="scientific">Merismopedia glauca CCAP 1448/3</name>
    <dbReference type="NCBI Taxonomy" id="1296344"/>
    <lineage>
        <taxon>Bacteria</taxon>
        <taxon>Bacillati</taxon>
        <taxon>Cyanobacteriota</taxon>
        <taxon>Cyanophyceae</taxon>
        <taxon>Synechococcales</taxon>
        <taxon>Merismopediaceae</taxon>
        <taxon>Merismopedia</taxon>
    </lineage>
</organism>
<name>A0A2T1C7H1_9CYAN</name>
<feature type="domain" description="Peptidase M16 N-terminal" evidence="3">
    <location>
        <begin position="28"/>
        <end position="172"/>
    </location>
</feature>
<evidence type="ECO:0000313" key="5">
    <source>
        <dbReference type="EMBL" id="PSB04201.1"/>
    </source>
</evidence>
<reference evidence="5 6" key="1">
    <citation type="submission" date="2018-02" db="EMBL/GenBank/DDBJ databases">
        <authorList>
            <person name="Cohen D.B."/>
            <person name="Kent A.D."/>
        </authorList>
    </citation>
    <scope>NUCLEOTIDE SEQUENCE [LARGE SCALE GENOMIC DNA]</scope>
    <source>
        <strain evidence="5 6">CCAP 1448/3</strain>
    </source>
</reference>
<dbReference type="Pfam" id="PF00675">
    <property type="entry name" value="Peptidase_M16"/>
    <property type="match status" value="1"/>
</dbReference>
<dbReference type="Gene3D" id="3.30.830.10">
    <property type="entry name" value="Metalloenzyme, LuxS/M16 peptidase-like"/>
    <property type="match status" value="2"/>
</dbReference>
<evidence type="ECO:0000256" key="2">
    <source>
        <dbReference type="RuleBase" id="RU004447"/>
    </source>
</evidence>
<evidence type="ECO:0000259" key="3">
    <source>
        <dbReference type="Pfam" id="PF00675"/>
    </source>
</evidence>
<dbReference type="InterPro" id="IPR007863">
    <property type="entry name" value="Peptidase_M16_C"/>
</dbReference>
<dbReference type="InterPro" id="IPR001431">
    <property type="entry name" value="Pept_M16_Zn_BS"/>
</dbReference>
<gene>
    <name evidence="5" type="ORF">C7B64_04955</name>
</gene>
<protein>
    <submittedName>
        <fullName evidence="5">Peptidase M16</fullName>
    </submittedName>
</protein>
<keyword evidence="6" id="KW-1185">Reference proteome</keyword>
<dbReference type="InterPro" id="IPR011765">
    <property type="entry name" value="Pept_M16_N"/>
</dbReference>
<dbReference type="InterPro" id="IPR011249">
    <property type="entry name" value="Metalloenz_LuxS/M16"/>
</dbReference>
<accession>A0A2T1C7H1</accession>
<comment type="similarity">
    <text evidence="1 2">Belongs to the peptidase M16 family.</text>
</comment>
<dbReference type="RefSeq" id="WP_106287544.1">
    <property type="nucleotide sequence ID" value="NZ_CAWNTC010000212.1"/>
</dbReference>
<sequence>MSSLFEGLIDSKFAADICKLSSGLTVIHHYVPATPVVVVDAWVKAGTSLEPKEWAGVAHFLEHMIFKGTDKFPPGAFDAAIENTGGVTNAATSHDYAHFYITSAAQYLPETLPALGDLLFNATIPDAEYELERDVVLEEIRSCNDSPDFLGYQALNQSIYQNHPYGRPILGTIAELMQQSPQQMRQFHDFHYQPENMTVAIVGGVEKAIALELAEESFVSTNSQIQCPIGLVEAEPPITEIRRQKMSVGRLEQARLLMGWMGPGVEQLKDAYGLDLLSVLLAEGRTSRLVQDLREKRQLVQNISSGFSLQKDSSLFTISACLPTENLEDVEAVICEEISKLQAKSISPAELSRCQRLLCNDYAFSTEAPNQLASLYGYYHTIADAKVALSYPEQIKSFSVMDLQQLAQQYLSPQYYAINVMEPSLR</sequence>
<dbReference type="InterPro" id="IPR050361">
    <property type="entry name" value="MPP/UQCRC_Complex"/>
</dbReference>
<dbReference type="Pfam" id="PF05193">
    <property type="entry name" value="Peptidase_M16_C"/>
    <property type="match status" value="1"/>
</dbReference>
<proteinExistence type="inferred from homology"/>
<evidence type="ECO:0000313" key="6">
    <source>
        <dbReference type="Proteomes" id="UP000238762"/>
    </source>
</evidence>
<dbReference type="AlphaFoldDB" id="A0A2T1C7H1"/>
<dbReference type="PANTHER" id="PTHR11851">
    <property type="entry name" value="METALLOPROTEASE"/>
    <property type="match status" value="1"/>
</dbReference>
<dbReference type="EMBL" id="PVWJ01000016">
    <property type="protein sequence ID" value="PSB04201.1"/>
    <property type="molecule type" value="Genomic_DNA"/>
</dbReference>
<comment type="caution">
    <text evidence="5">The sequence shown here is derived from an EMBL/GenBank/DDBJ whole genome shotgun (WGS) entry which is preliminary data.</text>
</comment>
<evidence type="ECO:0000259" key="4">
    <source>
        <dbReference type="Pfam" id="PF05193"/>
    </source>
</evidence>
<dbReference type="GO" id="GO:0046872">
    <property type="term" value="F:metal ion binding"/>
    <property type="evidence" value="ECO:0007669"/>
    <property type="project" value="InterPro"/>
</dbReference>
<dbReference type="PANTHER" id="PTHR11851:SF49">
    <property type="entry name" value="MITOCHONDRIAL-PROCESSING PEPTIDASE SUBUNIT ALPHA"/>
    <property type="match status" value="1"/>
</dbReference>